<comment type="caution">
    <text evidence="1">The sequence shown here is derived from an EMBL/GenBank/DDBJ whole genome shotgun (WGS) entry which is preliminary data.</text>
</comment>
<proteinExistence type="predicted"/>
<keyword evidence="2" id="KW-1185">Reference proteome</keyword>
<dbReference type="EMBL" id="RCHS01001048">
    <property type="protein sequence ID" value="RMX55461.1"/>
    <property type="molecule type" value="Genomic_DNA"/>
</dbReference>
<sequence length="73" mass="8333">MDFYSQVSVATEAKYDLISNVDVTDGLINGVRSVIENIAFPHLKIGRKQCRGYAYLYNTHINKNWTPVLEDKV</sequence>
<protein>
    <submittedName>
        <fullName evidence="1">Uncharacterized protein</fullName>
    </submittedName>
</protein>
<name>A0A3M6UPB9_POCDA</name>
<reference evidence="1 2" key="1">
    <citation type="journal article" date="2018" name="Sci. Rep.">
        <title>Comparative analysis of the Pocillopora damicornis genome highlights role of immune system in coral evolution.</title>
        <authorList>
            <person name="Cunning R."/>
            <person name="Bay R.A."/>
            <person name="Gillette P."/>
            <person name="Baker A.C."/>
            <person name="Traylor-Knowles N."/>
        </authorList>
    </citation>
    <scope>NUCLEOTIDE SEQUENCE [LARGE SCALE GENOMIC DNA]</scope>
    <source>
        <strain evidence="1">RSMAS</strain>
        <tissue evidence="1">Whole animal</tissue>
    </source>
</reference>
<evidence type="ECO:0000313" key="1">
    <source>
        <dbReference type="EMBL" id="RMX55461.1"/>
    </source>
</evidence>
<dbReference type="Proteomes" id="UP000275408">
    <property type="component" value="Unassembled WGS sequence"/>
</dbReference>
<evidence type="ECO:0000313" key="2">
    <source>
        <dbReference type="Proteomes" id="UP000275408"/>
    </source>
</evidence>
<accession>A0A3M6UPB9</accession>
<organism evidence="1 2">
    <name type="scientific">Pocillopora damicornis</name>
    <name type="common">Cauliflower coral</name>
    <name type="synonym">Millepora damicornis</name>
    <dbReference type="NCBI Taxonomy" id="46731"/>
    <lineage>
        <taxon>Eukaryota</taxon>
        <taxon>Metazoa</taxon>
        <taxon>Cnidaria</taxon>
        <taxon>Anthozoa</taxon>
        <taxon>Hexacorallia</taxon>
        <taxon>Scleractinia</taxon>
        <taxon>Astrocoeniina</taxon>
        <taxon>Pocilloporidae</taxon>
        <taxon>Pocillopora</taxon>
    </lineage>
</organism>
<dbReference type="AlphaFoldDB" id="A0A3M6UPB9"/>
<gene>
    <name evidence="1" type="ORF">pdam_00024762</name>
</gene>